<gene>
    <name evidence="1" type="ORF">ABID12_003849</name>
</gene>
<evidence type="ECO:0000313" key="2">
    <source>
        <dbReference type="Proteomes" id="UP001549164"/>
    </source>
</evidence>
<name>A0ABV2IG34_9HYPH</name>
<comment type="caution">
    <text evidence="1">The sequence shown here is derived from an EMBL/GenBank/DDBJ whole genome shotgun (WGS) entry which is preliminary data.</text>
</comment>
<keyword evidence="2" id="KW-1185">Reference proteome</keyword>
<sequence length="315" mass="35287">MFAIATSLAGEYHYEFDNYCRFLRYVEGQWIMTEIGDRIASMIRYQAPGWKRPGLVTMSWSGQVVFLGDTVWEEHIPDAGIDDGNGYINRIVDIDGVLFTCGDMGQIFRRMESGEWVHTDNGTYSASGVSVPEEPSRGKFFSINTIASIDFMRFYAAGNATASIGLLFTRAQNDPWQRVPLPDGTKWLLDIAIEDEETIFLSTRGHILKGNLQSGFAPVPFASPADRNPHNPDITALAFYKGHLHSADGAGICRLDSDGLHRLEGFDNRQIGPHTLQVSDGYLWVFGYRGVARFDGTIWKYYHPPRLSSDPNSDL</sequence>
<accession>A0ABV2IG34</accession>
<dbReference type="SUPFAM" id="SSF101898">
    <property type="entry name" value="NHL repeat"/>
    <property type="match status" value="1"/>
</dbReference>
<dbReference type="EMBL" id="JBEPLY010000017">
    <property type="protein sequence ID" value="MET3601886.1"/>
    <property type="molecule type" value="Genomic_DNA"/>
</dbReference>
<organism evidence="1 2">
    <name type="scientific">Martelella mangrovi</name>
    <dbReference type="NCBI Taxonomy" id="1397477"/>
    <lineage>
        <taxon>Bacteria</taxon>
        <taxon>Pseudomonadati</taxon>
        <taxon>Pseudomonadota</taxon>
        <taxon>Alphaproteobacteria</taxon>
        <taxon>Hyphomicrobiales</taxon>
        <taxon>Aurantimonadaceae</taxon>
        <taxon>Martelella</taxon>
    </lineage>
</organism>
<evidence type="ECO:0000313" key="1">
    <source>
        <dbReference type="EMBL" id="MET3601886.1"/>
    </source>
</evidence>
<proteinExistence type="predicted"/>
<dbReference type="Proteomes" id="UP001549164">
    <property type="component" value="Unassembled WGS sequence"/>
</dbReference>
<protein>
    <submittedName>
        <fullName evidence="1">Uncharacterized protein</fullName>
    </submittedName>
</protein>
<dbReference type="RefSeq" id="WP_354435687.1">
    <property type="nucleotide sequence ID" value="NZ_JBEPLY010000017.1"/>
</dbReference>
<reference evidence="1 2" key="1">
    <citation type="submission" date="2024-06" db="EMBL/GenBank/DDBJ databases">
        <title>Genomic Encyclopedia of Type Strains, Phase IV (KMG-IV): sequencing the most valuable type-strain genomes for metagenomic binning, comparative biology and taxonomic classification.</title>
        <authorList>
            <person name="Goeker M."/>
        </authorList>
    </citation>
    <scope>NUCLEOTIDE SEQUENCE [LARGE SCALE GENOMIC DNA]</scope>
    <source>
        <strain evidence="1 2">DSM 28102</strain>
    </source>
</reference>